<dbReference type="EMBL" id="SLUI01000007">
    <property type="protein sequence ID" value="TCL36874.1"/>
    <property type="molecule type" value="Genomic_DNA"/>
</dbReference>
<dbReference type="Proteomes" id="UP000295063">
    <property type="component" value="Unassembled WGS sequence"/>
</dbReference>
<comment type="caution">
    <text evidence="1">The sequence shown here is derived from an EMBL/GenBank/DDBJ whole genome shotgun (WGS) entry which is preliminary data.</text>
</comment>
<accession>A0A4R1PWT2</accession>
<reference evidence="1 2" key="1">
    <citation type="submission" date="2019-03" db="EMBL/GenBank/DDBJ databases">
        <title>Genomic Encyclopedia of Type Strains, Phase IV (KMG-IV): sequencing the most valuable type-strain genomes for metagenomic binning, comparative biology and taxonomic classification.</title>
        <authorList>
            <person name="Goeker M."/>
        </authorList>
    </citation>
    <scope>NUCLEOTIDE SEQUENCE [LARGE SCALE GENOMIC DNA]</scope>
    <source>
        <strain evidence="1 2">DSM 15969</strain>
    </source>
</reference>
<gene>
    <name evidence="1" type="ORF">EV210_107138</name>
</gene>
<evidence type="ECO:0000313" key="2">
    <source>
        <dbReference type="Proteomes" id="UP000295063"/>
    </source>
</evidence>
<dbReference type="OrthoDB" id="1665961at2"/>
<dbReference type="AlphaFoldDB" id="A0A4R1PWT2"/>
<evidence type="ECO:0000313" key="1">
    <source>
        <dbReference type="EMBL" id="TCL36874.1"/>
    </source>
</evidence>
<organism evidence="1 2">
    <name type="scientific">Anaerospora hongkongensis</name>
    <dbReference type="NCBI Taxonomy" id="244830"/>
    <lineage>
        <taxon>Bacteria</taxon>
        <taxon>Bacillati</taxon>
        <taxon>Bacillota</taxon>
        <taxon>Negativicutes</taxon>
        <taxon>Selenomonadales</taxon>
        <taxon>Sporomusaceae</taxon>
        <taxon>Anaerospora</taxon>
    </lineage>
</organism>
<proteinExistence type="predicted"/>
<protein>
    <recommendedName>
        <fullName evidence="3">PAS domain-containing protein</fullName>
    </recommendedName>
</protein>
<name>A0A4R1PWT2_9FIRM</name>
<evidence type="ECO:0008006" key="3">
    <source>
        <dbReference type="Google" id="ProtNLM"/>
    </source>
</evidence>
<keyword evidence="2" id="KW-1185">Reference proteome</keyword>
<sequence>MLDPKVIEAFHLMWGHFPEPATLVHKSRDVYAVNEAAKGLGREIGTNCATLGSPEAHKGCLANQALATRQPVFKKGKYGEKDIISYWLPIDGYPEFFVHFGVGVTIDYDAVK</sequence>
<dbReference type="RefSeq" id="WP_132080463.1">
    <property type="nucleotide sequence ID" value="NZ_SLUI01000007.1"/>
</dbReference>